<dbReference type="OrthoDB" id="1000146at2759"/>
<keyword evidence="2" id="KW-1185">Reference proteome</keyword>
<evidence type="ECO:0008006" key="3">
    <source>
        <dbReference type="Google" id="ProtNLM"/>
    </source>
</evidence>
<sequence>MYGYEFKDSDTLIFCGEEDEQLRYRVILVLFEGISGLHINWRKSFLYPINEEHNMEALNIIPEKRYGGLGIKNLQNHSKALRMKWLWKYANDKHPLRRKVIKAKYEE</sequence>
<proteinExistence type="predicted"/>
<dbReference type="Proteomes" id="UP000824120">
    <property type="component" value="Chromosome 3"/>
</dbReference>
<protein>
    <recommendedName>
        <fullName evidence="3">Reverse transcriptase domain-containing protein</fullName>
    </recommendedName>
</protein>
<organism evidence="1 2">
    <name type="scientific">Solanum commersonii</name>
    <name type="common">Commerson's wild potato</name>
    <name type="synonym">Commerson's nightshade</name>
    <dbReference type="NCBI Taxonomy" id="4109"/>
    <lineage>
        <taxon>Eukaryota</taxon>
        <taxon>Viridiplantae</taxon>
        <taxon>Streptophyta</taxon>
        <taxon>Embryophyta</taxon>
        <taxon>Tracheophyta</taxon>
        <taxon>Spermatophyta</taxon>
        <taxon>Magnoliopsida</taxon>
        <taxon>eudicotyledons</taxon>
        <taxon>Gunneridae</taxon>
        <taxon>Pentapetalae</taxon>
        <taxon>asterids</taxon>
        <taxon>lamiids</taxon>
        <taxon>Solanales</taxon>
        <taxon>Solanaceae</taxon>
        <taxon>Solanoideae</taxon>
        <taxon>Solaneae</taxon>
        <taxon>Solanum</taxon>
    </lineage>
</organism>
<comment type="caution">
    <text evidence="1">The sequence shown here is derived from an EMBL/GenBank/DDBJ whole genome shotgun (WGS) entry which is preliminary data.</text>
</comment>
<dbReference type="AlphaFoldDB" id="A0A9J5ZTV5"/>
<reference evidence="1 2" key="1">
    <citation type="submission" date="2020-09" db="EMBL/GenBank/DDBJ databases">
        <title>De no assembly of potato wild relative species, Solanum commersonii.</title>
        <authorList>
            <person name="Cho K."/>
        </authorList>
    </citation>
    <scope>NUCLEOTIDE SEQUENCE [LARGE SCALE GENOMIC DNA]</scope>
    <source>
        <strain evidence="1">LZ3.2</strain>
        <tissue evidence="1">Leaf</tissue>
    </source>
</reference>
<evidence type="ECO:0000313" key="2">
    <source>
        <dbReference type="Proteomes" id="UP000824120"/>
    </source>
</evidence>
<gene>
    <name evidence="1" type="ORF">H5410_015448</name>
</gene>
<accession>A0A9J5ZTV5</accession>
<evidence type="ECO:0000313" key="1">
    <source>
        <dbReference type="EMBL" id="KAG5615624.1"/>
    </source>
</evidence>
<name>A0A9J5ZTV5_SOLCO</name>
<dbReference type="EMBL" id="JACXVP010000003">
    <property type="protein sequence ID" value="KAG5615624.1"/>
    <property type="molecule type" value="Genomic_DNA"/>
</dbReference>